<sequence length="206" mass="23051">MKLFQMKTTPLGVERTREFLEDNYLCIGYPGTGDLQQADREDIRVKLLQSGVCGEQELEAAVDHLELFVHDMQDGDYVLIADGEWVHLGDLGDYFYEDTYDNEEDGRCHRRGVTWLKSMSRHSLNSIAGELLAEDALISRYQGTLPSARLELWIGDAGADTRFGGSPATVDQDTLDLAVAVLKEALHSGDAERRERAAIAILQYAR</sequence>
<evidence type="ECO:0000313" key="1">
    <source>
        <dbReference type="EMBL" id="QSF46943.1"/>
    </source>
</evidence>
<gene>
    <name evidence="1" type="ORF">JRJ22_10470</name>
</gene>
<dbReference type="RefSeq" id="WP_206104393.1">
    <property type="nucleotide sequence ID" value="NZ_CP070969.1"/>
</dbReference>
<reference evidence="1 2" key="1">
    <citation type="submission" date="2021-02" db="EMBL/GenBank/DDBJ databases">
        <title>Paenibacillus tianjinensis sp. nov.</title>
        <authorList>
            <person name="Liu H."/>
        </authorList>
    </citation>
    <scope>NUCLEOTIDE SEQUENCE [LARGE SCALE GENOMIC DNA]</scope>
    <source>
        <strain evidence="1 2">TB2019</strain>
    </source>
</reference>
<proteinExistence type="predicted"/>
<evidence type="ECO:0000313" key="2">
    <source>
        <dbReference type="Proteomes" id="UP000663452"/>
    </source>
</evidence>
<dbReference type="Proteomes" id="UP000663452">
    <property type="component" value="Chromosome"/>
</dbReference>
<protein>
    <submittedName>
        <fullName evidence="1">Uncharacterized protein</fullName>
    </submittedName>
</protein>
<dbReference type="EMBL" id="CP070969">
    <property type="protein sequence ID" value="QSF46943.1"/>
    <property type="molecule type" value="Genomic_DNA"/>
</dbReference>
<accession>A0ABX7LFQ7</accession>
<keyword evidence="2" id="KW-1185">Reference proteome</keyword>
<organism evidence="1 2">
    <name type="scientific">Paenibacillus tianjinensis</name>
    <dbReference type="NCBI Taxonomy" id="2810347"/>
    <lineage>
        <taxon>Bacteria</taxon>
        <taxon>Bacillati</taxon>
        <taxon>Bacillota</taxon>
        <taxon>Bacilli</taxon>
        <taxon>Bacillales</taxon>
        <taxon>Paenibacillaceae</taxon>
        <taxon>Paenibacillus</taxon>
    </lineage>
</organism>
<name>A0ABX7LFQ7_9BACL</name>